<dbReference type="OrthoDB" id="248923at2759"/>
<dbReference type="GO" id="GO:0020037">
    <property type="term" value="F:heme binding"/>
    <property type="evidence" value="ECO:0007669"/>
    <property type="project" value="InterPro"/>
</dbReference>
<evidence type="ECO:0000256" key="8">
    <source>
        <dbReference type="ARBA" id="ARBA00022703"/>
    </source>
</evidence>
<organism evidence="26 27">
    <name type="scientific">Rhodotorula mucilaginosa</name>
    <name type="common">Yeast</name>
    <name type="synonym">Rhodotorula rubra</name>
    <dbReference type="NCBI Taxonomy" id="5537"/>
    <lineage>
        <taxon>Eukaryota</taxon>
        <taxon>Fungi</taxon>
        <taxon>Dikarya</taxon>
        <taxon>Basidiomycota</taxon>
        <taxon>Pucciniomycotina</taxon>
        <taxon>Microbotryomycetes</taxon>
        <taxon>Sporidiobolales</taxon>
        <taxon>Sporidiobolaceae</taxon>
        <taxon>Rhodotorula</taxon>
    </lineage>
</organism>
<evidence type="ECO:0000256" key="15">
    <source>
        <dbReference type="ARBA" id="ARBA00023004"/>
    </source>
</evidence>
<evidence type="ECO:0000259" key="25">
    <source>
        <dbReference type="PROSITE" id="PS51335"/>
    </source>
</evidence>
<evidence type="ECO:0000256" key="20">
    <source>
        <dbReference type="ARBA" id="ARBA00029351"/>
    </source>
</evidence>
<dbReference type="InterPro" id="IPR000719">
    <property type="entry name" value="Prot_kinase_dom"/>
</dbReference>
<keyword evidence="9 21" id="KW-0479">Metal-binding</keyword>
<dbReference type="Proteomes" id="UP000777482">
    <property type="component" value="Unassembled WGS sequence"/>
</dbReference>
<feature type="compositionally biased region" description="Polar residues" evidence="22">
    <location>
        <begin position="1142"/>
        <end position="1152"/>
    </location>
</feature>
<proteinExistence type="inferred from homology"/>
<keyword evidence="8" id="KW-0053">Apoptosis</keyword>
<evidence type="ECO:0000256" key="5">
    <source>
        <dbReference type="ARBA" id="ARBA00022617"/>
    </source>
</evidence>
<dbReference type="Pfam" id="PF11841">
    <property type="entry name" value="ELMO_ARM"/>
    <property type="match status" value="1"/>
</dbReference>
<dbReference type="GO" id="GO:0006915">
    <property type="term" value="P:apoptotic process"/>
    <property type="evidence" value="ECO:0007669"/>
    <property type="project" value="UniProtKB-KW"/>
</dbReference>
<dbReference type="GO" id="GO:0017124">
    <property type="term" value="F:SH3 domain binding"/>
    <property type="evidence" value="ECO:0007669"/>
    <property type="project" value="UniProtKB-KW"/>
</dbReference>
<evidence type="ECO:0000256" key="13">
    <source>
        <dbReference type="ARBA" id="ARBA00022982"/>
    </source>
</evidence>
<evidence type="ECO:0000256" key="14">
    <source>
        <dbReference type="ARBA" id="ARBA00022989"/>
    </source>
</evidence>
<keyword evidence="13" id="KW-0249">Electron transport</keyword>
<dbReference type="InterPro" id="IPR006816">
    <property type="entry name" value="ELMO_dom"/>
</dbReference>
<dbReference type="Gene3D" id="1.10.760.10">
    <property type="entry name" value="Cytochrome c-like domain"/>
    <property type="match status" value="1"/>
</dbReference>
<dbReference type="PROSITE" id="PS51007">
    <property type="entry name" value="CYTC"/>
    <property type="match status" value="1"/>
</dbReference>
<feature type="compositionally biased region" description="Pro residues" evidence="22">
    <location>
        <begin position="1654"/>
        <end position="1663"/>
    </location>
</feature>
<dbReference type="FunFam" id="1.20.5.100:FF:000003">
    <property type="entry name" value="Cytochrome c1, heme protein, mitochondrial"/>
    <property type="match status" value="1"/>
</dbReference>
<keyword evidence="11" id="KW-0581">Phagocytosis</keyword>
<comment type="function">
    <text evidence="19">Involved in cytoskeletal rearrangements required for phagocytosis of apoptotic cells and cell motility. Acts in association with DOCK1 and CRK. Was initially proposed to be required in complex with DOCK1 to activate Rac Rho small GTPases. May enhance the guanine nucleotide exchange factor (GEF) activity of DOCK1.</text>
</comment>
<keyword evidence="18" id="KW-0472">Membrane</keyword>
<comment type="cofactor">
    <cofactor evidence="21">
        <name>heme c</name>
        <dbReference type="ChEBI" id="CHEBI:61717"/>
    </cofactor>
    <text evidence="21">Binds 1 heme c group covalently per subunit.</text>
</comment>
<accession>A0A9P6VYL0</accession>
<feature type="compositionally biased region" description="Low complexity" evidence="22">
    <location>
        <begin position="1154"/>
        <end position="1182"/>
    </location>
</feature>
<keyword evidence="12" id="KW-1278">Translocase</keyword>
<feature type="region of interest" description="Disordered" evidence="22">
    <location>
        <begin position="316"/>
        <end position="345"/>
    </location>
</feature>
<evidence type="ECO:0000256" key="18">
    <source>
        <dbReference type="ARBA" id="ARBA00023136"/>
    </source>
</evidence>
<evidence type="ECO:0000259" key="24">
    <source>
        <dbReference type="PROSITE" id="PS51007"/>
    </source>
</evidence>
<dbReference type="InterPro" id="IPR036909">
    <property type="entry name" value="Cyt_c-like_dom_sf"/>
</dbReference>
<feature type="binding site" description="covalent" evidence="21">
    <location>
        <position position="116"/>
    </location>
    <ligand>
        <name>heme c</name>
        <dbReference type="ChEBI" id="CHEBI:61717"/>
    </ligand>
</feature>
<keyword evidence="27" id="KW-1185">Reference proteome</keyword>
<dbReference type="Gene3D" id="2.30.29.30">
    <property type="entry name" value="Pleckstrin-homology domain (PH domain)/Phosphotyrosine-binding domain (PTB)"/>
    <property type="match status" value="1"/>
</dbReference>
<dbReference type="InterPro" id="IPR001849">
    <property type="entry name" value="PH_domain"/>
</dbReference>
<evidence type="ECO:0000256" key="3">
    <source>
        <dbReference type="ARBA" id="ARBA00012951"/>
    </source>
</evidence>
<dbReference type="Pfam" id="PF04727">
    <property type="entry name" value="ELMO_CED12"/>
    <property type="match status" value="1"/>
</dbReference>
<comment type="caution">
    <text evidence="26">The sequence shown here is derived from an EMBL/GenBank/DDBJ whole genome shotgun (WGS) entry which is preliminary data.</text>
</comment>
<dbReference type="PROSITE" id="PS51335">
    <property type="entry name" value="ELMO"/>
    <property type="match status" value="1"/>
</dbReference>
<dbReference type="PANTHER" id="PTHR10266">
    <property type="entry name" value="CYTOCHROME C1"/>
    <property type="match status" value="1"/>
</dbReference>
<gene>
    <name evidence="26" type="primary">CYT1</name>
    <name evidence="26" type="ORF">C6P46_005672</name>
</gene>
<dbReference type="InterPro" id="IPR024574">
    <property type="entry name" value="ELMO_ARM"/>
</dbReference>
<feature type="compositionally biased region" description="Low complexity" evidence="22">
    <location>
        <begin position="1192"/>
        <end position="1203"/>
    </location>
</feature>
<sequence>MSGRFQLFRQTLRQAQQAPAWSRNASTAASSQSAFSRATNSTRTAVALSLLSGGTFAWYSALYGNPLLPEVKAESAADHGLHAPEYPWAHKGMFETFDHAAIRRGYQVYREVCSTCHSLDRVAWRNLVGVSHGVSEVKTMAEEVEYEDGPDDQGQMFQRPGKLSDYFPRPYDNEEAARAGNAGALPPDLSLITKARHGGADYVYALLTGYVDPPPGVEIREGLNYNPYFPGGAIGMARVLYDGLVEFEDGTPATTSQMAKDVTTFLAWASEPELDQRKKMGMQASIILTGLLAMSIWVKKFKWAGIKSRKLVSAGPIDSTAAGSSPSPSLSSILKPPPPPKNDKTQLSRPYYFYWGAKRVKARIDPDVPLVEVVKQLVRSNQLALEAKDAANPEAYALREHTTGELVSDRNLGEMLETATYFDLVKNPDHEARIVVRKLGSADPAALKQTTFSLRSQLTDVAFRTAFIRADGIPALQAIIRRGSGNTLAYALASLHVLLDTDGLTFDSLFIARLVDIVALEALVNVTRPATAVLCTLASNARRRAPAYSSFVDILLRQKLLLPALVERLATGDLELSDLTVDLLDQLLLGSVDTADARIPDKLEATDAWRAIAKILETNVGAPAKRFSSLHTNLRKYLQAAISAPITEDDYHYFDEIWLASHLKDVDESCRWRRLGFQTEAPQYEFEAVGLLGLKMLKRFAEDSQNEFAETLREHEGVTEPARRIPLSTISNIVLALLLSHLASPDAAADDNAISPYLFRLSDCHALAVQFFQKMWEAGEAADAQDLDRITRMTKSQIAHVLDLKQEKSWFRVRQEFLTADFATVRDRQLRELAADHALLATPKAQALKSRLYSEAYERVRRQRVAALEGGAWFRLAAASPSLSGNHVHQRGDKQASPVWRFYRLSPDHRNLRWSDTVEPGQEKLEPDALTSSVSVDSIVDIKFAEGPDLTTSTASCNGPEHAASGLDSVRRRFHALQGSTRSRPSSDRAGAVDEPLSFALSFTSSPPVQLVAPDEATYTDWVDGLCALKPGGAIVTRKTLQYVDSLADIGTRIKLLDLQDRPPERGSSSSTALQLSLFPTTHACFFRSLLIDVLASSKHSSTAAPQRPLAVGRGAPLTSSSTLGVMTATPAPHKSKRASGWLSSAKQSLKSISGASASPSPTLPSAAASSNNSPQPNAVPSQLETRDAMPSSSASLSRKPSSVKAKAREKSGEAATGSNGHGRHGAAVSNDMPAIAPRKIIGAVEDEWPLYSCRPSDYEIGQPVGFGAAAVVHLAKFCPTDVTPRPAPLTCAVKIIDVDRMPTDADIRRLRMETQLMALSKHPNVLRVRGEWIDGSKLCIAVRYMSHGSLLDISRYAFPDGFPEDVIATALAQALHGLVYLHQNGWIHRDIKAANLLVDDDGTVLLADFGVSSSMYPDASVASKGETVKPTSLAPRKSFVGTPCWMAPEVVERKAYDSKADIWSFGITALELASGRAPNSLFPPAKALSKTIMDDPPELDREGGKYKYSKAMKTMIDSCLQKDPALRPTAEKLLEHPFFRTAKKKSFLVSALLADLPPLQDRQYRRRKESTHESDSIGSWNFNPTLHTPMRTLSGEDPFESFSVGPSPTTSRFRSPSASDSRWSLRIGANGRPREPSRSGHRRGVSFDDSSHPPSPTSPTFPLPSLSGSVHFEPESSANAGPPPSTSSSAFLPPTSEAHESAEPARQTREPDHDSS</sequence>
<dbReference type="Gene3D" id="1.20.5.100">
    <property type="entry name" value="Cytochrome c1, transmembrane anchor, C-terminal"/>
    <property type="match status" value="1"/>
</dbReference>
<dbReference type="InterPro" id="IPR021157">
    <property type="entry name" value="Cyt_c1_TM_anchor_C"/>
</dbReference>
<dbReference type="GO" id="GO:0006122">
    <property type="term" value="P:mitochondrial electron transport, ubiquinol to cytochrome c"/>
    <property type="evidence" value="ECO:0007669"/>
    <property type="project" value="TreeGrafter"/>
</dbReference>
<evidence type="ECO:0000256" key="6">
    <source>
        <dbReference type="ARBA" id="ARBA00022660"/>
    </source>
</evidence>
<feature type="compositionally biased region" description="Basic and acidic residues" evidence="22">
    <location>
        <begin position="1698"/>
        <end position="1717"/>
    </location>
</feature>
<dbReference type="PRINTS" id="PR00603">
    <property type="entry name" value="CYTOCHROMEC1"/>
</dbReference>
<feature type="binding site" description="covalent" evidence="21">
    <location>
        <position position="113"/>
    </location>
    <ligand>
        <name>heme c</name>
        <dbReference type="ChEBI" id="CHEBI:61717"/>
    </ligand>
</feature>
<dbReference type="Gene3D" id="1.25.10.10">
    <property type="entry name" value="Leucine-rich Repeat Variant"/>
    <property type="match status" value="1"/>
</dbReference>
<keyword evidence="10" id="KW-0999">Mitochondrion inner membrane</keyword>
<comment type="subcellular location">
    <subcellularLocation>
        <location evidence="1">Mitochondrion inner membrane</location>
    </subcellularLocation>
</comment>
<keyword evidence="7" id="KW-0812">Transmembrane</keyword>
<feature type="domain" description="Protein kinase" evidence="23">
    <location>
        <begin position="1259"/>
        <end position="1540"/>
    </location>
</feature>
<keyword evidence="17" id="KW-0496">Mitochondrion</keyword>
<feature type="binding site" description="covalent" evidence="21">
    <location>
        <position position="117"/>
    </location>
    <ligand>
        <name>heme c</name>
        <dbReference type="ChEBI" id="CHEBI:61717"/>
    </ligand>
</feature>
<dbReference type="Gene3D" id="1.10.510.10">
    <property type="entry name" value="Transferase(Phosphotransferase) domain 1"/>
    <property type="match status" value="1"/>
</dbReference>
<dbReference type="GO" id="GO:0046872">
    <property type="term" value="F:metal ion binding"/>
    <property type="evidence" value="ECO:0007669"/>
    <property type="project" value="UniProtKB-KW"/>
</dbReference>
<dbReference type="GO" id="GO:0008121">
    <property type="term" value="F:quinol-cytochrome-c reductase activity"/>
    <property type="evidence" value="ECO:0007669"/>
    <property type="project" value="UniProtKB-EC"/>
</dbReference>
<dbReference type="SUPFAM" id="SSF56112">
    <property type="entry name" value="Protein kinase-like (PK-like)"/>
    <property type="match status" value="1"/>
</dbReference>
<evidence type="ECO:0000256" key="2">
    <source>
        <dbReference type="ARBA" id="ARBA00006488"/>
    </source>
</evidence>
<protein>
    <recommendedName>
        <fullName evidence="3">quinol--cytochrome-c reductase</fullName>
        <ecNumber evidence="3">7.1.1.8</ecNumber>
    </recommendedName>
</protein>
<evidence type="ECO:0000256" key="10">
    <source>
        <dbReference type="ARBA" id="ARBA00022792"/>
    </source>
</evidence>
<dbReference type="PANTHER" id="PTHR10266:SF3">
    <property type="entry name" value="CYTOCHROME C1, HEME PROTEIN, MITOCHONDRIAL"/>
    <property type="match status" value="1"/>
</dbReference>
<dbReference type="SMART" id="SM00220">
    <property type="entry name" value="S_TKc"/>
    <property type="match status" value="1"/>
</dbReference>
<keyword evidence="14" id="KW-1133">Transmembrane helix</keyword>
<evidence type="ECO:0000256" key="19">
    <source>
        <dbReference type="ARBA" id="ARBA00024863"/>
    </source>
</evidence>
<keyword evidence="5 21" id="KW-0349">Heme</keyword>
<evidence type="ECO:0000313" key="26">
    <source>
        <dbReference type="EMBL" id="KAG0658676.1"/>
    </source>
</evidence>
<feature type="compositionally biased region" description="Polar residues" evidence="22">
    <location>
        <begin position="1577"/>
        <end position="1587"/>
    </location>
</feature>
<evidence type="ECO:0000313" key="27">
    <source>
        <dbReference type="Proteomes" id="UP000777482"/>
    </source>
</evidence>
<dbReference type="InterPro" id="IPR002326">
    <property type="entry name" value="Cyt_c1"/>
</dbReference>
<keyword evidence="15 21" id="KW-0408">Iron</keyword>
<evidence type="ECO:0000256" key="11">
    <source>
        <dbReference type="ARBA" id="ARBA00022907"/>
    </source>
</evidence>
<reference evidence="26 27" key="1">
    <citation type="submission" date="2020-11" db="EMBL/GenBank/DDBJ databases">
        <title>Kefir isolates.</title>
        <authorList>
            <person name="Marcisauskas S."/>
            <person name="Kim Y."/>
            <person name="Blasche S."/>
        </authorList>
    </citation>
    <scope>NUCLEOTIDE SEQUENCE [LARGE SCALE GENOMIC DNA]</scope>
    <source>
        <strain evidence="26 27">KR</strain>
    </source>
</reference>
<feature type="region of interest" description="Disordered" evidence="22">
    <location>
        <begin position="1103"/>
        <end position="1232"/>
    </location>
</feature>
<dbReference type="EMBL" id="PUHQ01000063">
    <property type="protein sequence ID" value="KAG0658676.1"/>
    <property type="molecule type" value="Genomic_DNA"/>
</dbReference>
<keyword evidence="16" id="KW-0729">SH3-binding</keyword>
<evidence type="ECO:0000256" key="12">
    <source>
        <dbReference type="ARBA" id="ARBA00022967"/>
    </source>
</evidence>
<evidence type="ECO:0000256" key="21">
    <source>
        <dbReference type="PIRSR" id="PIRSR602326-1"/>
    </source>
</evidence>
<keyword evidence="4" id="KW-0813">Transport</keyword>
<dbReference type="SUPFAM" id="SSF46626">
    <property type="entry name" value="Cytochrome c"/>
    <property type="match status" value="1"/>
</dbReference>
<dbReference type="Pfam" id="PF02167">
    <property type="entry name" value="Cytochrom_C1"/>
    <property type="match status" value="1"/>
</dbReference>
<dbReference type="InterPro" id="IPR011989">
    <property type="entry name" value="ARM-like"/>
</dbReference>
<dbReference type="GO" id="GO:0004672">
    <property type="term" value="F:protein kinase activity"/>
    <property type="evidence" value="ECO:0007669"/>
    <property type="project" value="InterPro"/>
</dbReference>
<feature type="compositionally biased region" description="Low complexity" evidence="22">
    <location>
        <begin position="1607"/>
        <end position="1620"/>
    </location>
</feature>
<dbReference type="GO" id="GO:0005524">
    <property type="term" value="F:ATP binding"/>
    <property type="evidence" value="ECO:0007669"/>
    <property type="project" value="InterPro"/>
</dbReference>
<dbReference type="InterPro" id="IPR011009">
    <property type="entry name" value="Kinase-like_dom_sf"/>
</dbReference>
<feature type="region of interest" description="Disordered" evidence="22">
    <location>
        <begin position="1564"/>
        <end position="1717"/>
    </location>
</feature>
<feature type="binding site" description="covalent" evidence="21">
    <location>
        <position position="236"/>
    </location>
    <ligand>
        <name>heme c</name>
        <dbReference type="ChEBI" id="CHEBI:61717"/>
    </ligand>
</feature>
<dbReference type="SUPFAM" id="SSF81496">
    <property type="entry name" value="Cytochrome c1 subunit of cytochrome bc1 complex (Ubiquinol-cytochrome c reductase), transmembrane anchor"/>
    <property type="match status" value="1"/>
</dbReference>
<evidence type="ECO:0000256" key="4">
    <source>
        <dbReference type="ARBA" id="ARBA00022448"/>
    </source>
</evidence>
<comment type="catalytic activity">
    <reaction evidence="20">
        <text>a quinol + 2 Fe(III)-[cytochrome c](out) = a quinone + 2 Fe(II)-[cytochrome c](out) + 2 H(+)(out)</text>
        <dbReference type="Rhea" id="RHEA:11484"/>
        <dbReference type="Rhea" id="RHEA-COMP:10350"/>
        <dbReference type="Rhea" id="RHEA-COMP:14399"/>
        <dbReference type="ChEBI" id="CHEBI:15378"/>
        <dbReference type="ChEBI" id="CHEBI:24646"/>
        <dbReference type="ChEBI" id="CHEBI:29033"/>
        <dbReference type="ChEBI" id="CHEBI:29034"/>
        <dbReference type="ChEBI" id="CHEBI:132124"/>
        <dbReference type="EC" id="7.1.1.8"/>
    </reaction>
</comment>
<name>A0A9P6VYL0_RHOMI</name>
<dbReference type="EC" id="7.1.1.8" evidence="3"/>
<dbReference type="GO" id="GO:0005743">
    <property type="term" value="C:mitochondrial inner membrane"/>
    <property type="evidence" value="ECO:0007669"/>
    <property type="project" value="UniProtKB-SubCell"/>
</dbReference>
<feature type="compositionally biased region" description="Low complexity" evidence="22">
    <location>
        <begin position="324"/>
        <end position="334"/>
    </location>
</feature>
<dbReference type="Pfam" id="PF16457">
    <property type="entry name" value="PH_12"/>
    <property type="match status" value="1"/>
</dbReference>
<evidence type="ECO:0000256" key="17">
    <source>
        <dbReference type="ARBA" id="ARBA00023128"/>
    </source>
</evidence>
<dbReference type="Pfam" id="PF00069">
    <property type="entry name" value="Pkinase"/>
    <property type="match status" value="1"/>
</dbReference>
<comment type="similarity">
    <text evidence="2">Belongs to the cytochrome c family.</text>
</comment>
<evidence type="ECO:0000256" key="16">
    <source>
        <dbReference type="ARBA" id="ARBA00023036"/>
    </source>
</evidence>
<evidence type="ECO:0000256" key="9">
    <source>
        <dbReference type="ARBA" id="ARBA00022723"/>
    </source>
</evidence>
<dbReference type="InterPro" id="IPR009056">
    <property type="entry name" value="Cyt_c-like_dom"/>
</dbReference>
<dbReference type="PROSITE" id="PS50011">
    <property type="entry name" value="PROTEIN_KINASE_DOM"/>
    <property type="match status" value="1"/>
</dbReference>
<evidence type="ECO:0000256" key="22">
    <source>
        <dbReference type="SAM" id="MobiDB-lite"/>
    </source>
</evidence>
<evidence type="ECO:0000259" key="23">
    <source>
        <dbReference type="PROSITE" id="PS50011"/>
    </source>
</evidence>
<feature type="domain" description="ELMO" evidence="25">
    <location>
        <begin position="649"/>
        <end position="802"/>
    </location>
</feature>
<feature type="domain" description="Cytochrome c" evidence="24">
    <location>
        <begin position="100"/>
        <end position="270"/>
    </location>
</feature>
<keyword evidence="6" id="KW-0679">Respiratory chain</keyword>
<evidence type="ECO:0000256" key="1">
    <source>
        <dbReference type="ARBA" id="ARBA00004273"/>
    </source>
</evidence>
<dbReference type="FunFam" id="1.10.760.10:FF:000002">
    <property type="entry name" value="Cytochrome c1, heme protein"/>
    <property type="match status" value="1"/>
</dbReference>
<evidence type="ECO:0000256" key="7">
    <source>
        <dbReference type="ARBA" id="ARBA00022692"/>
    </source>
</evidence>
<dbReference type="InterPro" id="IPR011993">
    <property type="entry name" value="PH-like_dom_sf"/>
</dbReference>